<organism evidence="2 3">
    <name type="scientific">Methanoculleus formosensis</name>
    <dbReference type="NCBI Taxonomy" id="2590886"/>
    <lineage>
        <taxon>Archaea</taxon>
        <taxon>Methanobacteriati</taxon>
        <taxon>Methanobacteriota</taxon>
        <taxon>Stenosarchaea group</taxon>
        <taxon>Methanomicrobia</taxon>
        <taxon>Methanomicrobiales</taxon>
        <taxon>Methanomicrobiaceae</taxon>
        <taxon>Methanoculleus</taxon>
    </lineage>
</organism>
<dbReference type="Proteomes" id="UP001065682">
    <property type="component" value="Unassembled WGS sequence"/>
</dbReference>
<comment type="caution">
    <text evidence="2">The sequence shown here is derived from an EMBL/GenBank/DDBJ whole genome shotgun (WGS) entry which is preliminary data.</text>
</comment>
<evidence type="ECO:0000313" key="3">
    <source>
        <dbReference type="Proteomes" id="UP001065682"/>
    </source>
</evidence>
<dbReference type="Gene3D" id="3.10.180.10">
    <property type="entry name" value="2,3-Dihydroxybiphenyl 1,2-Dioxygenase, domain 1"/>
    <property type="match status" value="1"/>
</dbReference>
<feature type="domain" description="VOC" evidence="1">
    <location>
        <begin position="2"/>
        <end position="121"/>
    </location>
</feature>
<sequence>MRFAGPLIVVHDIGISRAFYEEVLGQKVGYDLGENVAFEGGFAIHLRSHFADLIGVDADDIIRGSNNAELYFEEDDLDAFLERLNGMDSVKYVHGMIEQPWGQRVIRLYDPDLHIVEVGEPMESVVKRLLRSGLSVEETARRTSMPEEFVRQCVGP</sequence>
<dbReference type="InterPro" id="IPR029068">
    <property type="entry name" value="Glyas_Bleomycin-R_OHBP_Dase"/>
</dbReference>
<dbReference type="EMBL" id="VHLL01000013">
    <property type="protein sequence ID" value="MCT8338344.1"/>
    <property type="molecule type" value="Genomic_DNA"/>
</dbReference>
<dbReference type="InterPro" id="IPR025870">
    <property type="entry name" value="Glyoxalase-like_dom"/>
</dbReference>
<evidence type="ECO:0000313" key="2">
    <source>
        <dbReference type="EMBL" id="MCT8338344.1"/>
    </source>
</evidence>
<dbReference type="Pfam" id="PF12681">
    <property type="entry name" value="Glyoxalase_2"/>
    <property type="match status" value="1"/>
</dbReference>
<dbReference type="SUPFAM" id="SSF54593">
    <property type="entry name" value="Glyoxalase/Bleomycin resistance protein/Dihydroxybiphenyl dioxygenase"/>
    <property type="match status" value="1"/>
</dbReference>
<dbReference type="InterPro" id="IPR037523">
    <property type="entry name" value="VOC_core"/>
</dbReference>
<gene>
    <name evidence="2" type="ORF">FKB36_12825</name>
</gene>
<reference evidence="2" key="1">
    <citation type="submission" date="2019-06" db="EMBL/GenBank/DDBJ databases">
        <title>Methanoculleus strain from Tamsui River, Taipei, Taiwan.</title>
        <authorList>
            <person name="You Y.-T."/>
            <person name="Chen S.-C."/>
            <person name="Lai S.-J."/>
            <person name="Lee Y.-C."/>
            <person name="Lai M.-C."/>
        </authorList>
    </citation>
    <scope>NUCLEOTIDE SEQUENCE</scope>
    <source>
        <strain evidence="2">Afa-1</strain>
    </source>
</reference>
<name>A0A9E4ZMH8_9EURY</name>
<proteinExistence type="predicted"/>
<dbReference type="AlphaFoldDB" id="A0A9E4ZMH8"/>
<accession>A0A9E4ZMH8</accession>
<dbReference type="RefSeq" id="WP_261598490.1">
    <property type="nucleotide sequence ID" value="NZ_VHLL01000013.1"/>
</dbReference>
<dbReference type="PROSITE" id="PS51819">
    <property type="entry name" value="VOC"/>
    <property type="match status" value="1"/>
</dbReference>
<evidence type="ECO:0000259" key="1">
    <source>
        <dbReference type="PROSITE" id="PS51819"/>
    </source>
</evidence>
<keyword evidence="3" id="KW-1185">Reference proteome</keyword>
<protein>
    <submittedName>
        <fullName evidence="2">Glyoxalase/bleomycin resistance/dioxygenase family protein</fullName>
    </submittedName>
</protein>